<keyword evidence="2" id="KW-0067">ATP-binding</keyword>
<sequence length="44" mass="5326">MDNGEYIEAEISKETYRKLGLNERQTVYVRPRDFKVFIPEDYVI</sequence>
<accession>W4VBJ3</accession>
<reference evidence="2" key="1">
    <citation type="journal article" date="2014" name="Genome Announc.">
        <title>Draft Genome Sequence of Clostridium straminisolvens Strain JCM 21531T, Isolated from a Cellulose-Degrading Bacterial Community.</title>
        <authorList>
            <person name="Yuki M."/>
            <person name="Oshima K."/>
            <person name="Suda W."/>
            <person name="Sakamoto M."/>
            <person name="Kitamura K."/>
            <person name="Iida T."/>
            <person name="Hattori M."/>
            <person name="Ohkuma M."/>
        </authorList>
    </citation>
    <scope>NUCLEOTIDE SEQUENCE [LARGE SCALE GENOMIC DNA]</scope>
    <source>
        <strain evidence="2">JCM 21531</strain>
    </source>
</reference>
<keyword evidence="2" id="KW-0547">Nucleotide-binding</keyword>
<dbReference type="Pfam" id="PF12857">
    <property type="entry name" value="TOBE_3"/>
    <property type="match status" value="1"/>
</dbReference>
<name>W4VBJ3_9FIRM</name>
<dbReference type="AlphaFoldDB" id="W4VBJ3"/>
<dbReference type="GO" id="GO:0005524">
    <property type="term" value="F:ATP binding"/>
    <property type="evidence" value="ECO:0007669"/>
    <property type="project" value="UniProtKB-KW"/>
</dbReference>
<dbReference type="EMBL" id="BAVR01000056">
    <property type="protein sequence ID" value="GAE90119.1"/>
    <property type="molecule type" value="Genomic_DNA"/>
</dbReference>
<evidence type="ECO:0000259" key="1">
    <source>
        <dbReference type="Pfam" id="PF12857"/>
    </source>
</evidence>
<dbReference type="InterPro" id="IPR024765">
    <property type="entry name" value="TOBE-like"/>
</dbReference>
<evidence type="ECO:0000313" key="3">
    <source>
        <dbReference type="Proteomes" id="UP000019109"/>
    </source>
</evidence>
<keyword evidence="3" id="KW-1185">Reference proteome</keyword>
<evidence type="ECO:0000313" key="2">
    <source>
        <dbReference type="EMBL" id="GAE90119.1"/>
    </source>
</evidence>
<dbReference type="Proteomes" id="UP000019109">
    <property type="component" value="Unassembled WGS sequence"/>
</dbReference>
<proteinExistence type="predicted"/>
<organism evidence="2 3">
    <name type="scientific">Acetivibrio straminisolvens JCM 21531</name>
    <dbReference type="NCBI Taxonomy" id="1294263"/>
    <lineage>
        <taxon>Bacteria</taxon>
        <taxon>Bacillati</taxon>
        <taxon>Bacillota</taxon>
        <taxon>Clostridia</taxon>
        <taxon>Eubacteriales</taxon>
        <taxon>Oscillospiraceae</taxon>
        <taxon>Acetivibrio</taxon>
    </lineage>
</organism>
<dbReference type="STRING" id="1294263.JCM21531_3705"/>
<feature type="domain" description="TOBE-like" evidence="1">
    <location>
        <begin position="2"/>
        <end position="32"/>
    </location>
</feature>
<gene>
    <name evidence="2" type="ORF">JCM21531_3705</name>
</gene>
<protein>
    <submittedName>
        <fullName evidence="2">Sulfate and thiosulfate import ATP-binding protein CysA</fullName>
    </submittedName>
</protein>
<comment type="caution">
    <text evidence="2">The sequence shown here is derived from an EMBL/GenBank/DDBJ whole genome shotgun (WGS) entry which is preliminary data.</text>
</comment>